<dbReference type="Proteomes" id="UP000006265">
    <property type="component" value="Unassembled WGS sequence"/>
</dbReference>
<dbReference type="Gene3D" id="1.10.287.950">
    <property type="entry name" value="Methyl-accepting chemotaxis protein"/>
    <property type="match status" value="1"/>
</dbReference>
<dbReference type="EMBL" id="AMRA01000038">
    <property type="protein sequence ID" value="EKF24543.1"/>
    <property type="molecule type" value="Genomic_DNA"/>
</dbReference>
<feature type="region of interest" description="Disordered" evidence="1">
    <location>
        <begin position="385"/>
        <end position="439"/>
    </location>
</feature>
<evidence type="ECO:0000313" key="5">
    <source>
        <dbReference type="Proteomes" id="UP000006265"/>
    </source>
</evidence>
<feature type="domain" description="Mammalian cell entry C-terminal" evidence="3">
    <location>
        <begin position="115"/>
        <end position="286"/>
    </location>
</feature>
<dbReference type="InterPro" id="IPR024516">
    <property type="entry name" value="Mce_C"/>
</dbReference>
<dbReference type="PANTHER" id="PTHR33371">
    <property type="entry name" value="INTERMEMBRANE PHOSPHOLIPID TRANSPORT SYSTEM BINDING PROTEIN MLAD-RELATED"/>
    <property type="match status" value="1"/>
</dbReference>
<reference evidence="4 5" key="1">
    <citation type="journal article" date="2012" name="J. Bacteriol.">
        <title>Genome sequence of Mycobacterium hassiacum DSM 44199, a rare source of heat-stable mycobacterial proteins.</title>
        <authorList>
            <person name="Tiago I."/>
            <person name="Maranha A."/>
            <person name="Mendes V."/>
            <person name="Alarico S."/>
            <person name="Moynihan P.J."/>
            <person name="Clarke A.J."/>
            <person name="Macedo-Ribeiro S."/>
            <person name="Pereira P.J."/>
            <person name="Empadinhas N."/>
        </authorList>
    </citation>
    <scope>NUCLEOTIDE SEQUENCE [LARGE SCALE GENOMIC DNA]</scope>
    <source>
        <strain evidence="5">DSM 44199 / CIP 105218 / JCM 12690 / 3849</strain>
    </source>
</reference>
<organism evidence="4 5">
    <name type="scientific">Mycolicibacterium hassiacum (strain DSM 44199 / CIP 105218 / JCM 12690 / 3849)</name>
    <name type="common">Mycobacterium hassiacum</name>
    <dbReference type="NCBI Taxonomy" id="1122247"/>
    <lineage>
        <taxon>Bacteria</taxon>
        <taxon>Bacillati</taxon>
        <taxon>Actinomycetota</taxon>
        <taxon>Actinomycetes</taxon>
        <taxon>Mycobacteriales</taxon>
        <taxon>Mycobacteriaceae</taxon>
        <taxon>Mycolicibacterium</taxon>
    </lineage>
</organism>
<dbReference type="NCBIfam" id="TIGR00996">
    <property type="entry name" value="Mtu_fam_mce"/>
    <property type="match status" value="1"/>
</dbReference>
<evidence type="ECO:0000259" key="2">
    <source>
        <dbReference type="Pfam" id="PF02470"/>
    </source>
</evidence>
<dbReference type="InterPro" id="IPR052336">
    <property type="entry name" value="MlaD_Phospholipid_Transporter"/>
</dbReference>
<dbReference type="AlphaFoldDB" id="K5B8Z2"/>
<dbReference type="eggNOG" id="COG1463">
    <property type="taxonomic scope" value="Bacteria"/>
</dbReference>
<comment type="caution">
    <text evidence="4">The sequence shown here is derived from an EMBL/GenBank/DDBJ whole genome shotgun (WGS) entry which is preliminary data.</text>
</comment>
<dbReference type="Pfam" id="PF11887">
    <property type="entry name" value="Mce4_CUP1"/>
    <property type="match status" value="1"/>
</dbReference>
<dbReference type="PANTHER" id="PTHR33371:SF4">
    <property type="entry name" value="INTERMEMBRANE PHOSPHOLIPID TRANSPORT SYSTEM BINDING PROTEIN MLAD"/>
    <property type="match status" value="1"/>
</dbReference>
<dbReference type="RefSeq" id="WP_005626099.1">
    <property type="nucleotide sequence ID" value="NZ_AMRA01000038.1"/>
</dbReference>
<evidence type="ECO:0000313" key="4">
    <source>
        <dbReference type="EMBL" id="EKF24543.1"/>
    </source>
</evidence>
<name>K5B8Z2_MYCHD</name>
<dbReference type="InterPro" id="IPR003399">
    <property type="entry name" value="Mce/MlaD"/>
</dbReference>
<sequence length="439" mass="46894">MPSRKLRIITAIALSLLLIAGIAVQARFIATQGRTHITAYFDNTNGLYEGDEVRILGVPVGRIVRIEPEPERAKVTFWVNRRYRVPADASAVIVAPQLVTARAIELTPVYTGGPEMRSGTVLGQDRTVVPLEWDDLRQQLEKLTAALQPTEPGGVSSLGAFVQTAAANLRGQGADIRATIKKMSQAFSILGDHSNDIMTSVKNLSVVVSALHDSSTLLRQLNDNLAAVTAALASSPDAIATAIAEMNAVVDDATAFIRDNRDALGEAADRLTSITNAVQESIDDVEQSLHLFPNTLQNFINIYQPAQQGITGALTMQNFANPISFLCGAIQAASRLNSEHSAKLCVQYLAPIIKNRQWNFPPLGANYIVGATARPNEITYSEDWLRPDYRPVPPGQTAPAEPAAQPEPGAPPAPTAAAAPQSGEQPASLQNMMLPGGGS</sequence>
<proteinExistence type="predicted"/>
<feature type="compositionally biased region" description="Polar residues" evidence="1">
    <location>
        <begin position="422"/>
        <end position="431"/>
    </location>
</feature>
<dbReference type="PATRIC" id="fig|1122247.3.peg.1420"/>
<evidence type="ECO:0000256" key="1">
    <source>
        <dbReference type="SAM" id="MobiDB-lite"/>
    </source>
</evidence>
<keyword evidence="5" id="KW-1185">Reference proteome</keyword>
<dbReference type="STRING" id="1122247.GCA_000379865_04392"/>
<feature type="domain" description="Mce/MlaD" evidence="2">
    <location>
        <begin position="35"/>
        <end position="108"/>
    </location>
</feature>
<dbReference type="Pfam" id="PF02470">
    <property type="entry name" value="MlaD"/>
    <property type="match status" value="1"/>
</dbReference>
<gene>
    <name evidence="4" type="ORF">C731_1478</name>
</gene>
<dbReference type="OrthoDB" id="4516955at2"/>
<accession>K5B8Z2</accession>
<evidence type="ECO:0000259" key="3">
    <source>
        <dbReference type="Pfam" id="PF11887"/>
    </source>
</evidence>
<dbReference type="InterPro" id="IPR005693">
    <property type="entry name" value="Mce"/>
</dbReference>
<feature type="compositionally biased region" description="Low complexity" evidence="1">
    <location>
        <begin position="397"/>
        <end position="407"/>
    </location>
</feature>
<dbReference type="GO" id="GO:0005576">
    <property type="term" value="C:extracellular region"/>
    <property type="evidence" value="ECO:0007669"/>
    <property type="project" value="TreeGrafter"/>
</dbReference>
<protein>
    <submittedName>
        <fullName evidence="4">Mce related family protein</fullName>
    </submittedName>
</protein>